<dbReference type="NCBIfam" id="NF008453">
    <property type="entry name" value="PRK11308.1"/>
    <property type="match status" value="2"/>
</dbReference>
<dbReference type="Pfam" id="PF08352">
    <property type="entry name" value="oligo_HPY"/>
    <property type="match status" value="2"/>
</dbReference>
<dbReference type="GO" id="GO:0005524">
    <property type="term" value="F:ATP binding"/>
    <property type="evidence" value="ECO:0007669"/>
    <property type="project" value="UniProtKB-KW"/>
</dbReference>
<dbReference type="PANTHER" id="PTHR43776">
    <property type="entry name" value="TRANSPORT ATP-BINDING PROTEIN"/>
    <property type="match status" value="1"/>
</dbReference>
<dbReference type="InterPro" id="IPR017871">
    <property type="entry name" value="ABC_transporter-like_CS"/>
</dbReference>
<keyword evidence="4 6" id="KW-0067">ATP-binding</keyword>
<feature type="domain" description="ABC transporter" evidence="5">
    <location>
        <begin position="8"/>
        <end position="259"/>
    </location>
</feature>
<dbReference type="EMBL" id="JBEYRS010000012">
    <property type="protein sequence ID" value="MEW2365510.1"/>
    <property type="molecule type" value="Genomic_DNA"/>
</dbReference>
<dbReference type="NCBIfam" id="NF007739">
    <property type="entry name" value="PRK10419.1"/>
    <property type="match status" value="2"/>
</dbReference>
<comment type="similarity">
    <text evidence="1">Belongs to the ABC transporter superfamily.</text>
</comment>
<evidence type="ECO:0000259" key="5">
    <source>
        <dbReference type="PROSITE" id="PS50893"/>
    </source>
</evidence>
<dbReference type="SMART" id="SM00382">
    <property type="entry name" value="AAA"/>
    <property type="match status" value="2"/>
</dbReference>
<dbReference type="PROSITE" id="PS00211">
    <property type="entry name" value="ABC_TRANSPORTER_1"/>
    <property type="match status" value="2"/>
</dbReference>
<evidence type="ECO:0000256" key="3">
    <source>
        <dbReference type="ARBA" id="ARBA00022741"/>
    </source>
</evidence>
<dbReference type="InterPro" id="IPR003439">
    <property type="entry name" value="ABC_transporter-like_ATP-bd"/>
</dbReference>
<dbReference type="Gene3D" id="3.40.50.300">
    <property type="entry name" value="P-loop containing nucleotide triphosphate hydrolases"/>
    <property type="match status" value="2"/>
</dbReference>
<dbReference type="Pfam" id="PF00005">
    <property type="entry name" value="ABC_tran"/>
    <property type="match status" value="2"/>
</dbReference>
<reference evidence="6 7" key="1">
    <citation type="submission" date="2024-06" db="EMBL/GenBank/DDBJ databases">
        <title>The Natural Products Discovery Center: Release of the First 8490 Sequenced Strains for Exploring Actinobacteria Biosynthetic Diversity.</title>
        <authorList>
            <person name="Kalkreuter E."/>
            <person name="Kautsar S.A."/>
            <person name="Yang D."/>
            <person name="Bader C.D."/>
            <person name="Teijaro C.N."/>
            <person name="Fluegel L."/>
            <person name="Davis C.M."/>
            <person name="Simpson J.R."/>
            <person name="Lauterbach L."/>
            <person name="Steele A.D."/>
            <person name="Gui C."/>
            <person name="Meng S."/>
            <person name="Li G."/>
            <person name="Viehrig K."/>
            <person name="Ye F."/>
            <person name="Su P."/>
            <person name="Kiefer A.F."/>
            <person name="Nichols A."/>
            <person name="Cepeda A.J."/>
            <person name="Yan W."/>
            <person name="Fan B."/>
            <person name="Jiang Y."/>
            <person name="Adhikari A."/>
            <person name="Zheng C.-J."/>
            <person name="Schuster L."/>
            <person name="Cowan T.M."/>
            <person name="Smanski M.J."/>
            <person name="Chevrette M.G."/>
            <person name="De Carvalho L.P.S."/>
            <person name="Shen B."/>
        </authorList>
    </citation>
    <scope>NUCLEOTIDE SEQUENCE [LARGE SCALE GENOMIC DNA]</scope>
    <source>
        <strain evidence="6 7">NPDC047833</strain>
    </source>
</reference>
<dbReference type="PROSITE" id="PS50893">
    <property type="entry name" value="ABC_TRANSPORTER_2"/>
    <property type="match status" value="2"/>
</dbReference>
<evidence type="ECO:0000313" key="7">
    <source>
        <dbReference type="Proteomes" id="UP001553843"/>
    </source>
</evidence>
<gene>
    <name evidence="6" type="ORF">AB0887_26625</name>
</gene>
<accession>A0ABV3M1B6</accession>
<name>A0ABV3M1B6_9ACTN</name>
<dbReference type="InterPro" id="IPR013563">
    <property type="entry name" value="Oligopep_ABC_C"/>
</dbReference>
<evidence type="ECO:0000256" key="2">
    <source>
        <dbReference type="ARBA" id="ARBA00022448"/>
    </source>
</evidence>
<organism evidence="6 7">
    <name type="scientific">Streptomyces huasconensis</name>
    <dbReference type="NCBI Taxonomy" id="1854574"/>
    <lineage>
        <taxon>Bacteria</taxon>
        <taxon>Bacillati</taxon>
        <taxon>Actinomycetota</taxon>
        <taxon>Actinomycetes</taxon>
        <taxon>Kitasatosporales</taxon>
        <taxon>Streptomycetaceae</taxon>
        <taxon>Streptomyces</taxon>
    </lineage>
</organism>
<dbReference type="InterPro" id="IPR027417">
    <property type="entry name" value="P-loop_NTPase"/>
</dbReference>
<evidence type="ECO:0000256" key="1">
    <source>
        <dbReference type="ARBA" id="ARBA00005417"/>
    </source>
</evidence>
<proteinExistence type="inferred from homology"/>
<dbReference type="NCBIfam" id="TIGR01727">
    <property type="entry name" value="oligo_HPY"/>
    <property type="match status" value="2"/>
</dbReference>
<dbReference type="RefSeq" id="WP_359780664.1">
    <property type="nucleotide sequence ID" value="NZ_JBEYRR010000008.1"/>
</dbReference>
<keyword evidence="3" id="KW-0547">Nucleotide-binding</keyword>
<dbReference type="Proteomes" id="UP001553843">
    <property type="component" value="Unassembled WGS sequence"/>
</dbReference>
<dbReference type="PANTHER" id="PTHR43776:SF7">
    <property type="entry name" value="D,D-DIPEPTIDE TRANSPORT ATP-BINDING PROTEIN DDPF-RELATED"/>
    <property type="match status" value="1"/>
</dbReference>
<dbReference type="SUPFAM" id="SSF52540">
    <property type="entry name" value="P-loop containing nucleoside triphosphate hydrolases"/>
    <property type="match status" value="2"/>
</dbReference>
<sequence length="683" mass="73059">MTTTEPLLTLDGLRVDITSRERTVHALDGVSLTLAPGEALGIVGESGCGKTMTALAVLGLLPPGGAITGGRVLFDGRDLATAAAPVLQDVRGNTIGMVFQDPLTSLNPTMTIGTQVAEPLLLHRPGIGRKEARTRAEEMLRLVGMPQPAERMKAYPHQLSGGMRQRVAIAMALVCEPKLLIADEPTTALDVTTQHQILELVDDLRARLGMAMILVTHDLGVIAHRVDRVAVMYAGKIVEQSGVRDLFARPRHRYTEALFAALPERAAAAGTELHTIPGLPPNLTTRPTGCRFAPRCAFATDQCRGEEPPLAHDEKRGAEHRFACFHPVPVEAAAEDEVVIPPPAPPAAAPGDVLLELDALTKEFPLKGGPFSRRRGTVSAVGGVSLTIRRGETFGLVGESGCGKTTLGRIVAGLEEPTSGAVRFEGADPSRMSRAERRAHRRRVQLMFQDSTAAMDPRMRVADILREPLVIQGVGSRAEQEERVAGLLDAVGLPRGAVHRYPHEFSGGQRQRLGLARALTLSPDLVVADEPVSALDVSVQAQILNLMRDLQREHGLTYLFISHDLAVVRHLADTVGVMYLGKLVEAGPAEKVYAQPLHPYTRGLLETVNLADPEAVSTAGRAPLRGEAPSAAKPPSGCRFRTRCPLAQEVCATTEPPVSTPNGEGHQVACHFPSAAPRLASAR</sequence>
<dbReference type="InterPro" id="IPR003593">
    <property type="entry name" value="AAA+_ATPase"/>
</dbReference>
<keyword evidence="2" id="KW-0813">Transport</keyword>
<dbReference type="InterPro" id="IPR050319">
    <property type="entry name" value="ABC_transp_ATP-bind"/>
</dbReference>
<evidence type="ECO:0000256" key="4">
    <source>
        <dbReference type="ARBA" id="ARBA00022840"/>
    </source>
</evidence>
<protein>
    <submittedName>
        <fullName evidence="6">Dipeptide ABC transporter ATP-binding protein</fullName>
    </submittedName>
</protein>
<feature type="domain" description="ABC transporter" evidence="5">
    <location>
        <begin position="355"/>
        <end position="605"/>
    </location>
</feature>
<comment type="caution">
    <text evidence="6">The sequence shown here is derived from an EMBL/GenBank/DDBJ whole genome shotgun (WGS) entry which is preliminary data.</text>
</comment>
<dbReference type="CDD" id="cd03257">
    <property type="entry name" value="ABC_NikE_OppD_transporters"/>
    <property type="match status" value="2"/>
</dbReference>
<evidence type="ECO:0000313" key="6">
    <source>
        <dbReference type="EMBL" id="MEW2365510.1"/>
    </source>
</evidence>
<keyword evidence="7" id="KW-1185">Reference proteome</keyword>